<organism evidence="3 4">
    <name type="scientific">Riccia fluitans</name>
    <dbReference type="NCBI Taxonomy" id="41844"/>
    <lineage>
        <taxon>Eukaryota</taxon>
        <taxon>Viridiplantae</taxon>
        <taxon>Streptophyta</taxon>
        <taxon>Embryophyta</taxon>
        <taxon>Marchantiophyta</taxon>
        <taxon>Marchantiopsida</taxon>
        <taxon>Marchantiidae</taxon>
        <taxon>Marchantiales</taxon>
        <taxon>Ricciaceae</taxon>
        <taxon>Riccia</taxon>
    </lineage>
</organism>
<reference evidence="3 4" key="1">
    <citation type="submission" date="2024-09" db="EMBL/GenBank/DDBJ databases">
        <title>Chromosome-scale assembly of Riccia fluitans.</title>
        <authorList>
            <person name="Paukszto L."/>
            <person name="Sawicki J."/>
            <person name="Karawczyk K."/>
            <person name="Piernik-Szablinska J."/>
            <person name="Szczecinska M."/>
            <person name="Mazdziarz M."/>
        </authorList>
    </citation>
    <scope>NUCLEOTIDE SEQUENCE [LARGE SCALE GENOMIC DNA]</scope>
    <source>
        <strain evidence="3">Rf_01</strain>
        <tissue evidence="3">Aerial parts of the thallus</tissue>
    </source>
</reference>
<comment type="caution">
    <text evidence="3">The sequence shown here is derived from an EMBL/GenBank/DDBJ whole genome shotgun (WGS) entry which is preliminary data.</text>
</comment>
<dbReference type="PANTHER" id="PTHR46411:SF3">
    <property type="entry name" value="AAA+ ATPASE DOMAIN-CONTAINING PROTEIN"/>
    <property type="match status" value="1"/>
</dbReference>
<dbReference type="Pfam" id="PF22942">
    <property type="entry name" value="DUF7025"/>
    <property type="match status" value="1"/>
</dbReference>
<dbReference type="Proteomes" id="UP001605036">
    <property type="component" value="Unassembled WGS sequence"/>
</dbReference>
<dbReference type="AlphaFoldDB" id="A0ABD1YN44"/>
<dbReference type="EMBL" id="JBHFFA010000004">
    <property type="protein sequence ID" value="KAL2631844.1"/>
    <property type="molecule type" value="Genomic_DNA"/>
</dbReference>
<keyword evidence="4" id="KW-1185">Reference proteome</keyword>
<sequence length="301" mass="35633">MQERIRIQSKLYMAKGNLEKNMSVRSISKGHFSQRVAVPKFELERKMKKQKDSQKVRRKKRRLKQKKTRRAGMEKLLSSRYLEQIFGTCLNVWPDREKLRSKTTYSIKWKDLRLNLGQLKQWHDLESTMIEKDVVGYLQLGHLVRSVETEFCNSATMHELMKGSGRVSFDMLWTFLKPGEKGVCKCVISEEPVCGKIQKATYKQNDQHPPKWCLQLKLTTYNYNCEFYQKCTHTEEVLTYEDEKPLKDLEVYPYRFLEESAEIEAHLVERGARFGYFAASAKYQYMQYNGSFFQVKKDPLV</sequence>
<evidence type="ECO:0000259" key="2">
    <source>
        <dbReference type="Pfam" id="PF22942"/>
    </source>
</evidence>
<feature type="domain" description="DUF7025" evidence="2">
    <location>
        <begin position="160"/>
        <end position="257"/>
    </location>
</feature>
<dbReference type="InterPro" id="IPR054289">
    <property type="entry name" value="DUF7025"/>
</dbReference>
<dbReference type="PANTHER" id="PTHR46411">
    <property type="entry name" value="FAMILY ATPASE, PUTATIVE-RELATED"/>
    <property type="match status" value="1"/>
</dbReference>
<proteinExistence type="predicted"/>
<accession>A0ABD1YN44</accession>
<protein>
    <recommendedName>
        <fullName evidence="2">DUF7025 domain-containing protein</fullName>
    </recommendedName>
</protein>
<feature type="region of interest" description="Disordered" evidence="1">
    <location>
        <begin position="47"/>
        <end position="69"/>
    </location>
</feature>
<evidence type="ECO:0000256" key="1">
    <source>
        <dbReference type="SAM" id="MobiDB-lite"/>
    </source>
</evidence>
<gene>
    <name evidence="3" type="ORF">R1flu_016530</name>
</gene>
<evidence type="ECO:0000313" key="3">
    <source>
        <dbReference type="EMBL" id="KAL2631844.1"/>
    </source>
</evidence>
<evidence type="ECO:0000313" key="4">
    <source>
        <dbReference type="Proteomes" id="UP001605036"/>
    </source>
</evidence>
<feature type="compositionally biased region" description="Basic residues" evidence="1">
    <location>
        <begin position="56"/>
        <end position="69"/>
    </location>
</feature>
<name>A0ABD1YN44_9MARC</name>